<name>A0ACC2WEU7_9TREE</name>
<comment type="caution">
    <text evidence="1">The sequence shown here is derived from an EMBL/GenBank/DDBJ whole genome shotgun (WGS) entry which is preliminary data.</text>
</comment>
<evidence type="ECO:0000313" key="1">
    <source>
        <dbReference type="EMBL" id="KAJ9110182.1"/>
    </source>
</evidence>
<protein>
    <submittedName>
        <fullName evidence="1">Uncharacterized protein</fullName>
    </submittedName>
</protein>
<gene>
    <name evidence="1" type="ORF">QFC20_003034</name>
</gene>
<proteinExistence type="predicted"/>
<dbReference type="EMBL" id="JASBWS010000025">
    <property type="protein sequence ID" value="KAJ9110182.1"/>
    <property type="molecule type" value="Genomic_DNA"/>
</dbReference>
<keyword evidence="2" id="KW-1185">Reference proteome</keyword>
<dbReference type="Proteomes" id="UP001230649">
    <property type="component" value="Unassembled WGS sequence"/>
</dbReference>
<accession>A0ACC2WEU7</accession>
<evidence type="ECO:0000313" key="2">
    <source>
        <dbReference type="Proteomes" id="UP001230649"/>
    </source>
</evidence>
<reference evidence="1" key="1">
    <citation type="submission" date="2023-04" db="EMBL/GenBank/DDBJ databases">
        <title>Draft Genome sequencing of Naganishia species isolated from polar environments using Oxford Nanopore Technology.</title>
        <authorList>
            <person name="Leo P."/>
            <person name="Venkateswaran K."/>
        </authorList>
    </citation>
    <scope>NUCLEOTIDE SEQUENCE</scope>
    <source>
        <strain evidence="1">MNA-CCFEE 5262</strain>
    </source>
</reference>
<organism evidence="1 2">
    <name type="scientific">Naganishia adeliensis</name>
    <dbReference type="NCBI Taxonomy" id="92952"/>
    <lineage>
        <taxon>Eukaryota</taxon>
        <taxon>Fungi</taxon>
        <taxon>Dikarya</taxon>
        <taxon>Basidiomycota</taxon>
        <taxon>Agaricomycotina</taxon>
        <taxon>Tremellomycetes</taxon>
        <taxon>Filobasidiales</taxon>
        <taxon>Filobasidiaceae</taxon>
        <taxon>Naganishia</taxon>
    </lineage>
</organism>
<sequence length="333" mass="37972">MTITNGNLAQVPSKPDETSASKAFTQLPPDIAAAVAAYKAKGKGWTPDYKHGGTDEKIREVFAAYATNDAPDDRDESQDPWKFELQTGFGLLDETPDRWTKFKAAVEKLQREAPDNVKYKVLFSGRHGQGWHNFGAEKYDPVSWELDYTKRNGDREIVWGPDAELTPLGQSQALAVQEGWKRNLALGAPLPQLWICSPLTRTADTMRLSFGDILDGKKPIFVEGVREIYGEHTCDMRRSKSYLAERFPDYDFEPGFSEEDPWWKPDEREPESNRRERLRKEMWKLFSENDDTYVSITSHSCALRSLLVVLHHRPFSLETGEMIPVIVKATKQT</sequence>